<dbReference type="Gene3D" id="3.40.30.120">
    <property type="match status" value="1"/>
</dbReference>
<dbReference type="InterPro" id="IPR036188">
    <property type="entry name" value="FAD/NAD-bd_sf"/>
</dbReference>
<feature type="domain" description="FAD-binding" evidence="4">
    <location>
        <begin position="8"/>
        <end position="336"/>
    </location>
</feature>
<reference evidence="5" key="1">
    <citation type="journal article" date="2014" name="Int. J. Syst. Evol. Microbiol.">
        <title>Complete genome sequence of Corynebacterium casei LMG S-19264T (=DSM 44701T), isolated from a smear-ripened cheese.</title>
        <authorList>
            <consortium name="US DOE Joint Genome Institute (JGI-PGF)"/>
            <person name="Walter F."/>
            <person name="Albersmeier A."/>
            <person name="Kalinowski J."/>
            <person name="Ruckert C."/>
        </authorList>
    </citation>
    <scope>NUCLEOTIDE SEQUENCE</scope>
    <source>
        <strain evidence="5">JCM 3172</strain>
    </source>
</reference>
<dbReference type="GO" id="GO:0016709">
    <property type="term" value="F:oxidoreductase activity, acting on paired donors, with incorporation or reduction of molecular oxygen, NAD(P)H as one donor, and incorporation of one atom of oxygen"/>
    <property type="evidence" value="ECO:0007669"/>
    <property type="project" value="UniProtKB-ARBA"/>
</dbReference>
<reference evidence="5" key="2">
    <citation type="submission" date="2020-09" db="EMBL/GenBank/DDBJ databases">
        <authorList>
            <person name="Sun Q."/>
            <person name="Ohkuma M."/>
        </authorList>
    </citation>
    <scope>NUCLEOTIDE SEQUENCE</scope>
    <source>
        <strain evidence="5">JCM 3172</strain>
    </source>
</reference>
<sequence length="494" mass="52205">MTAPHTLTQVLVVGAGPVGLLLAGDLAQYGVRVVLADTLAEPMTESRASQLNARTMEILGQRGLVDAFEGLVPEPAGHFGGLAFDATTTPSRYAGNWKVPQFRTEAVLAERARAQGADLCREHRLVGLDVTDGGVLAHFHTPAGPRTVQAGHLVGCDGADSAVRSLAGFELTGTAAVRELLRADVTGIEIPDRRFARSAHGFAASARRPDGVTRIMVHAFGRPPVARTGPPEFTEIAEVWRTVTGEDVSGATAIWRDAFDDACAQATAYQRGPVLIAGDAAHVHMPVGGQALNLGLQDAANLGWKLAAQVHGWAPPGLLDSYHQERHPAGKRVMDNVQAQGMLLFGGAEMDPVRQLFGELLARTSLHHLFAGPVGGLDVRYDVGADSSPYLGARLPDLPLTADGTRTTAHRLLGEGRGVLLDLTGGRATANAAAREWSGRVRVVHAEAAGDLDHGAVFLVRPDAHVVWTDTGATPLRDALRRWFGEADASAARP</sequence>
<comment type="caution">
    <text evidence="5">The sequence shown here is derived from an EMBL/GenBank/DDBJ whole genome shotgun (WGS) entry which is preliminary data.</text>
</comment>
<gene>
    <name evidence="5" type="ORF">GCM10014713_10300</name>
</gene>
<dbReference type="PANTHER" id="PTHR43004:SF19">
    <property type="entry name" value="BINDING MONOOXYGENASE, PUTATIVE (JCVI)-RELATED"/>
    <property type="match status" value="1"/>
</dbReference>
<evidence type="ECO:0000313" key="5">
    <source>
        <dbReference type="EMBL" id="GGT19268.1"/>
    </source>
</evidence>
<evidence type="ECO:0000256" key="1">
    <source>
        <dbReference type="ARBA" id="ARBA00001974"/>
    </source>
</evidence>
<evidence type="ECO:0000259" key="4">
    <source>
        <dbReference type="Pfam" id="PF01494"/>
    </source>
</evidence>
<keyword evidence="6" id="KW-1185">Reference proteome</keyword>
<comment type="cofactor">
    <cofactor evidence="1">
        <name>FAD</name>
        <dbReference type="ChEBI" id="CHEBI:57692"/>
    </cofactor>
</comment>
<dbReference type="Proteomes" id="UP000619486">
    <property type="component" value="Unassembled WGS sequence"/>
</dbReference>
<dbReference type="GO" id="GO:0071949">
    <property type="term" value="F:FAD binding"/>
    <property type="evidence" value="ECO:0007669"/>
    <property type="project" value="InterPro"/>
</dbReference>
<dbReference type="SUPFAM" id="SSF51905">
    <property type="entry name" value="FAD/NAD(P)-binding domain"/>
    <property type="match status" value="1"/>
</dbReference>
<dbReference type="PRINTS" id="PR00420">
    <property type="entry name" value="RNGMNOXGNASE"/>
</dbReference>
<dbReference type="RefSeq" id="WP_189200066.1">
    <property type="nucleotide sequence ID" value="NZ_BMQQ01000002.1"/>
</dbReference>
<dbReference type="InterPro" id="IPR002938">
    <property type="entry name" value="FAD-bd"/>
</dbReference>
<dbReference type="Pfam" id="PF21274">
    <property type="entry name" value="Rng_hyd_C"/>
    <property type="match status" value="1"/>
</dbReference>
<proteinExistence type="predicted"/>
<evidence type="ECO:0000256" key="3">
    <source>
        <dbReference type="ARBA" id="ARBA00022827"/>
    </source>
</evidence>
<keyword evidence="3" id="KW-0274">FAD</keyword>
<evidence type="ECO:0000256" key="2">
    <source>
        <dbReference type="ARBA" id="ARBA00022630"/>
    </source>
</evidence>
<dbReference type="PANTHER" id="PTHR43004">
    <property type="entry name" value="TRK SYSTEM POTASSIUM UPTAKE PROTEIN"/>
    <property type="match status" value="1"/>
</dbReference>
<accession>A0A918LMK5</accession>
<organism evidence="5 6">
    <name type="scientific">Streptomyces purpureus</name>
    <dbReference type="NCBI Taxonomy" id="1951"/>
    <lineage>
        <taxon>Bacteria</taxon>
        <taxon>Bacillati</taxon>
        <taxon>Actinomycetota</taxon>
        <taxon>Actinomycetes</taxon>
        <taxon>Kitasatosporales</taxon>
        <taxon>Streptomycetaceae</taxon>
        <taxon>Streptomyces</taxon>
    </lineage>
</organism>
<dbReference type="Gene3D" id="3.30.70.2450">
    <property type="match status" value="1"/>
</dbReference>
<dbReference type="AlphaFoldDB" id="A0A918LMK5"/>
<protein>
    <submittedName>
        <fullName evidence="5">Oxygenase</fullName>
    </submittedName>
</protein>
<name>A0A918LMK5_9ACTN</name>
<dbReference type="InterPro" id="IPR050641">
    <property type="entry name" value="RIFMO-like"/>
</dbReference>
<dbReference type="Gene3D" id="3.50.50.60">
    <property type="entry name" value="FAD/NAD(P)-binding domain"/>
    <property type="match status" value="1"/>
</dbReference>
<keyword evidence="2" id="KW-0285">Flavoprotein</keyword>
<dbReference type="Pfam" id="PF01494">
    <property type="entry name" value="FAD_binding_3"/>
    <property type="match status" value="1"/>
</dbReference>
<evidence type="ECO:0000313" key="6">
    <source>
        <dbReference type="Proteomes" id="UP000619486"/>
    </source>
</evidence>
<dbReference type="EMBL" id="BMQQ01000002">
    <property type="protein sequence ID" value="GGT19268.1"/>
    <property type="molecule type" value="Genomic_DNA"/>
</dbReference>